<evidence type="ECO:0000313" key="2">
    <source>
        <dbReference type="Proteomes" id="UP000029538"/>
    </source>
</evidence>
<dbReference type="Proteomes" id="UP000029538">
    <property type="component" value="Unassembled WGS sequence"/>
</dbReference>
<proteinExistence type="predicted"/>
<protein>
    <submittedName>
        <fullName evidence="1">Toxin-antitoxin system protein</fullName>
    </submittedName>
</protein>
<name>A0A096BW56_9BACT</name>
<gene>
    <name evidence="1" type="ORF">HMPREF0654_10675</name>
</gene>
<sequence length="245" mass="28684">MEELNQLLDFGQSYPQFVAYHCFGDKATEFLSSLQQPYKDIVTYNIDDLRPLECLAVFVFTDNAEVYMSEIDAFIKQYNNLVGSIFVLDLHPTSQYKVFKDRWNFYNIFTSHYYTLQDNILHFLMFFHNFMETKGIISMDFNDFRTCARLATYITSGTAPSLDQAIYPISPISHSDNIRTIMLGLELQSLEENMLREDMKVLASFFEQLPENVEVKWQITPKCGQHHTEYIVGFDKAPVWYTDNP</sequence>
<organism evidence="1 2">
    <name type="scientific">Prevotella disiens DNF00882</name>
    <dbReference type="NCBI Taxonomy" id="1401075"/>
    <lineage>
        <taxon>Bacteria</taxon>
        <taxon>Pseudomonadati</taxon>
        <taxon>Bacteroidota</taxon>
        <taxon>Bacteroidia</taxon>
        <taxon>Bacteroidales</taxon>
        <taxon>Prevotellaceae</taxon>
        <taxon>Prevotella</taxon>
    </lineage>
</organism>
<reference evidence="1 2" key="1">
    <citation type="submission" date="2014-07" db="EMBL/GenBank/DDBJ databases">
        <authorList>
            <person name="McCorrison J."/>
            <person name="Sanka R."/>
            <person name="Torralba M."/>
            <person name="Gillis M."/>
            <person name="Haft D.H."/>
            <person name="Methe B."/>
            <person name="Sutton G."/>
            <person name="Nelson K.E."/>
        </authorList>
    </citation>
    <scope>NUCLEOTIDE SEQUENCE [LARGE SCALE GENOMIC DNA]</scope>
    <source>
        <strain evidence="1 2">DNF00882</strain>
    </source>
</reference>
<accession>A0A096BW56</accession>
<dbReference type="EMBL" id="JRNR01000122">
    <property type="protein sequence ID" value="KGF46967.1"/>
    <property type="molecule type" value="Genomic_DNA"/>
</dbReference>
<evidence type="ECO:0000313" key="1">
    <source>
        <dbReference type="EMBL" id="KGF46967.1"/>
    </source>
</evidence>
<comment type="caution">
    <text evidence="1">The sequence shown here is derived from an EMBL/GenBank/DDBJ whole genome shotgun (WGS) entry which is preliminary data.</text>
</comment>
<dbReference type="AlphaFoldDB" id="A0A096BW56"/>
<dbReference type="RefSeq" id="WP_036884632.1">
    <property type="nucleotide sequence ID" value="NZ_JRNR01000122.1"/>
</dbReference>